<evidence type="ECO:0000256" key="1">
    <source>
        <dbReference type="ARBA" id="ARBA00004141"/>
    </source>
</evidence>
<feature type="transmembrane region" description="Helical" evidence="6">
    <location>
        <begin position="152"/>
        <end position="174"/>
    </location>
</feature>
<evidence type="ECO:0000256" key="5">
    <source>
        <dbReference type="ARBA" id="ARBA00023136"/>
    </source>
</evidence>
<evidence type="ECO:0000256" key="3">
    <source>
        <dbReference type="ARBA" id="ARBA00022692"/>
    </source>
</evidence>
<comment type="subcellular location">
    <subcellularLocation>
        <location evidence="1">Membrane</location>
        <topology evidence="1">Multi-pass membrane protein</topology>
    </subcellularLocation>
</comment>
<name>A0ABR3WCY8_9PEZI</name>
<dbReference type="Proteomes" id="UP001586593">
    <property type="component" value="Unassembled WGS sequence"/>
</dbReference>
<sequence length="208" mass="23327">MYFGLIVPAYGYAYFSPAILSTYHYGPIETQLHSVPPWAVSFGFSMIVAVLSDRARHRFLFALVPICFAIAGFAVLLRVHTHIDAQYAMLFLTCMGTYSAMPVIVCWFNMNLGGHHRRSIGTAWQIGFGNIGGIIATYSFLAKDAPLYKKGYSISISFICLSAVACVLYALSIIRENKRRDKAARDLNLTEQEKTELGDLNPEFRYML</sequence>
<feature type="transmembrane region" description="Helical" evidence="6">
    <location>
        <begin position="85"/>
        <end position="108"/>
    </location>
</feature>
<dbReference type="EMBL" id="JAZHXJ010000503">
    <property type="protein sequence ID" value="KAL1858953.1"/>
    <property type="molecule type" value="Genomic_DNA"/>
</dbReference>
<dbReference type="SUPFAM" id="SSF103473">
    <property type="entry name" value="MFS general substrate transporter"/>
    <property type="match status" value="1"/>
</dbReference>
<evidence type="ECO:0000256" key="4">
    <source>
        <dbReference type="ARBA" id="ARBA00022989"/>
    </source>
</evidence>
<reference evidence="7 8" key="1">
    <citation type="journal article" date="2024" name="Commun. Biol.">
        <title>Comparative genomic analysis of thermophilic fungi reveals convergent evolutionary adaptations and gene losses.</title>
        <authorList>
            <person name="Steindorff A.S."/>
            <person name="Aguilar-Pontes M.V."/>
            <person name="Robinson A.J."/>
            <person name="Andreopoulos B."/>
            <person name="LaButti K."/>
            <person name="Kuo A."/>
            <person name="Mondo S."/>
            <person name="Riley R."/>
            <person name="Otillar R."/>
            <person name="Haridas S."/>
            <person name="Lipzen A."/>
            <person name="Grimwood J."/>
            <person name="Schmutz J."/>
            <person name="Clum A."/>
            <person name="Reid I.D."/>
            <person name="Moisan M.C."/>
            <person name="Butler G."/>
            <person name="Nguyen T.T.M."/>
            <person name="Dewar K."/>
            <person name="Conant G."/>
            <person name="Drula E."/>
            <person name="Henrissat B."/>
            <person name="Hansel C."/>
            <person name="Singer S."/>
            <person name="Hutchinson M.I."/>
            <person name="de Vries R.P."/>
            <person name="Natvig D.O."/>
            <person name="Powell A.J."/>
            <person name="Tsang A."/>
            <person name="Grigoriev I.V."/>
        </authorList>
    </citation>
    <scope>NUCLEOTIDE SEQUENCE [LARGE SCALE GENOMIC DNA]</scope>
    <source>
        <strain evidence="7 8">ATCC 24622</strain>
    </source>
</reference>
<organism evidence="7 8">
    <name type="scientific">Phialemonium thermophilum</name>
    <dbReference type="NCBI Taxonomy" id="223376"/>
    <lineage>
        <taxon>Eukaryota</taxon>
        <taxon>Fungi</taxon>
        <taxon>Dikarya</taxon>
        <taxon>Ascomycota</taxon>
        <taxon>Pezizomycotina</taxon>
        <taxon>Sordariomycetes</taxon>
        <taxon>Sordariomycetidae</taxon>
        <taxon>Cephalothecales</taxon>
        <taxon>Cephalothecaceae</taxon>
        <taxon>Phialemonium</taxon>
    </lineage>
</organism>
<feature type="transmembrane region" description="Helical" evidence="6">
    <location>
        <begin position="120"/>
        <end position="140"/>
    </location>
</feature>
<keyword evidence="2" id="KW-0813">Transport</keyword>
<evidence type="ECO:0000256" key="6">
    <source>
        <dbReference type="SAM" id="Phobius"/>
    </source>
</evidence>
<evidence type="ECO:0000313" key="8">
    <source>
        <dbReference type="Proteomes" id="UP001586593"/>
    </source>
</evidence>
<accession>A0ABR3WCY8</accession>
<dbReference type="PANTHER" id="PTHR43791">
    <property type="entry name" value="PERMEASE-RELATED"/>
    <property type="match status" value="1"/>
</dbReference>
<dbReference type="Gene3D" id="1.20.1250.20">
    <property type="entry name" value="MFS general substrate transporter like domains"/>
    <property type="match status" value="1"/>
</dbReference>
<protein>
    <submittedName>
        <fullName evidence="7">Uncharacterized protein</fullName>
    </submittedName>
</protein>
<comment type="caution">
    <text evidence="7">The sequence shown here is derived from an EMBL/GenBank/DDBJ whole genome shotgun (WGS) entry which is preliminary data.</text>
</comment>
<keyword evidence="8" id="KW-1185">Reference proteome</keyword>
<evidence type="ECO:0000256" key="2">
    <source>
        <dbReference type="ARBA" id="ARBA00022448"/>
    </source>
</evidence>
<evidence type="ECO:0000313" key="7">
    <source>
        <dbReference type="EMBL" id="KAL1858953.1"/>
    </source>
</evidence>
<dbReference type="PANTHER" id="PTHR43791:SF46">
    <property type="entry name" value="MAJOR FACILITATOR SUPERFAMILY (MFS) PROFILE DOMAIN-CONTAINING PROTEIN-RELATED"/>
    <property type="match status" value="1"/>
</dbReference>
<keyword evidence="5 6" id="KW-0472">Membrane</keyword>
<proteinExistence type="predicted"/>
<feature type="transmembrane region" description="Helical" evidence="6">
    <location>
        <begin position="35"/>
        <end position="52"/>
    </location>
</feature>
<gene>
    <name evidence="7" type="ORF">VTK73DRAFT_7722</name>
</gene>
<feature type="transmembrane region" description="Helical" evidence="6">
    <location>
        <begin position="59"/>
        <end position="79"/>
    </location>
</feature>
<keyword evidence="3 6" id="KW-0812">Transmembrane</keyword>
<dbReference type="InterPro" id="IPR036259">
    <property type="entry name" value="MFS_trans_sf"/>
</dbReference>
<keyword evidence="4 6" id="KW-1133">Transmembrane helix</keyword>